<dbReference type="AlphaFoldDB" id="A0A9K3D5V8"/>
<protein>
    <submittedName>
        <fullName evidence="1">Uncharacterized protein</fullName>
    </submittedName>
</protein>
<comment type="caution">
    <text evidence="1">The sequence shown here is derived from an EMBL/GenBank/DDBJ whole genome shotgun (WGS) entry which is preliminary data.</text>
</comment>
<dbReference type="Proteomes" id="UP000265618">
    <property type="component" value="Unassembled WGS sequence"/>
</dbReference>
<keyword evidence="2" id="KW-1185">Reference proteome</keyword>
<proteinExistence type="predicted"/>
<reference evidence="1 2" key="1">
    <citation type="journal article" date="2018" name="PLoS ONE">
        <title>The draft genome of Kipferlia bialata reveals reductive genome evolution in fornicate parasites.</title>
        <authorList>
            <person name="Tanifuji G."/>
            <person name="Takabayashi S."/>
            <person name="Kume K."/>
            <person name="Takagi M."/>
            <person name="Nakayama T."/>
            <person name="Kamikawa R."/>
            <person name="Inagaki Y."/>
            <person name="Hashimoto T."/>
        </authorList>
    </citation>
    <scope>NUCLEOTIDE SEQUENCE [LARGE SCALE GENOMIC DNA]</scope>
    <source>
        <strain evidence="1">NY0173</strain>
    </source>
</reference>
<gene>
    <name evidence="1" type="ORF">KIPB_010007</name>
</gene>
<name>A0A9K3D5V8_9EUKA</name>
<evidence type="ECO:0000313" key="1">
    <source>
        <dbReference type="EMBL" id="GIQ87874.1"/>
    </source>
</evidence>
<evidence type="ECO:0000313" key="2">
    <source>
        <dbReference type="Proteomes" id="UP000265618"/>
    </source>
</evidence>
<dbReference type="EMBL" id="BDIP01003575">
    <property type="protein sequence ID" value="GIQ87874.1"/>
    <property type="molecule type" value="Genomic_DNA"/>
</dbReference>
<feature type="non-terminal residue" evidence="1">
    <location>
        <position position="1"/>
    </location>
</feature>
<sequence>MPRIQEIPDKPCGCTEGIRQRQCPHTKDVDLNARLETIYESVRALHTLLVRPLPAADMLVSTLDPGIDRKAVKAYYDDIHEQSRHRISILVKMICRHETAAIHRLTETTCPKLRRFIHEYRQSIGMPCTCHTAEIGEAAHMLFLSISKMESEREREREIEEAHGVESRDRAMSMEDERDWAMSGCHVFDDLVTLHVKIKRLIRHINSGRPPVTLDEVMDSDRHQTYGMGIITVSEGETLGEDTEGTECVVLVRY</sequence>
<accession>A0A9K3D5V8</accession>
<organism evidence="1 2">
    <name type="scientific">Kipferlia bialata</name>
    <dbReference type="NCBI Taxonomy" id="797122"/>
    <lineage>
        <taxon>Eukaryota</taxon>
        <taxon>Metamonada</taxon>
        <taxon>Carpediemonas-like organisms</taxon>
        <taxon>Kipferlia</taxon>
    </lineage>
</organism>